<sequence length="299" mass="32012">MTELATALCRGPDLGTGQTAPDLVHLLPLGEIRGRDGRRFVLGNPEGVVSASLSQGLDLVIDYEHQGDDPARRGRGPVPAAGWIKDLVLKTSGIWGRVVWTERARNMIANREYRYLSPVLTHRPNGEVVRLKGASLVHRPNLELTALSSQEDTMTEDLARVAEALGLAPDAGIDATLARIDALGGDPDPSKYVPIKAVNELLAERNTRTATMSAREAEIKVTAAMDAGYLTPAMRDWAVALCHQNPESFDAFMSSAAPTYAHLFTSPALNAAVPRSPSRDPLTLAIADQLGLAPDALDG</sequence>
<dbReference type="Proteomes" id="UP000322080">
    <property type="component" value="Unassembled WGS sequence"/>
</dbReference>
<protein>
    <recommendedName>
        <fullName evidence="3">Mu-like prophage I protein</fullName>
    </recommendedName>
</protein>
<name>A0A5D0RKW0_9RHOB</name>
<dbReference type="AlphaFoldDB" id="A0A5D0RKW0"/>
<dbReference type="InterPro" id="IPR012106">
    <property type="entry name" value="Phage_Mu_Gp1"/>
</dbReference>
<comment type="caution">
    <text evidence="1">The sequence shown here is derived from an EMBL/GenBank/DDBJ whole genome shotgun (WGS) entry which is preliminary data.</text>
</comment>
<organism evidence="1 2">
    <name type="scientific">Maritimibacter fusiformis</name>
    <dbReference type="NCBI Taxonomy" id="2603819"/>
    <lineage>
        <taxon>Bacteria</taxon>
        <taxon>Pseudomonadati</taxon>
        <taxon>Pseudomonadota</taxon>
        <taxon>Alphaproteobacteria</taxon>
        <taxon>Rhodobacterales</taxon>
        <taxon>Roseobacteraceae</taxon>
        <taxon>Maritimibacter</taxon>
    </lineage>
</organism>
<dbReference type="EMBL" id="VSIY01000006">
    <property type="protein sequence ID" value="TYB81481.1"/>
    <property type="molecule type" value="Genomic_DNA"/>
</dbReference>
<evidence type="ECO:0000313" key="2">
    <source>
        <dbReference type="Proteomes" id="UP000322080"/>
    </source>
</evidence>
<accession>A0A5D0RKW0</accession>
<proteinExistence type="predicted"/>
<keyword evidence="2" id="KW-1185">Reference proteome</keyword>
<dbReference type="RefSeq" id="WP_148377876.1">
    <property type="nucleotide sequence ID" value="NZ_VSIY01000006.1"/>
</dbReference>
<gene>
    <name evidence="1" type="ORF">FVF75_10270</name>
</gene>
<dbReference type="Pfam" id="PF10123">
    <property type="entry name" value="Mu-like_Pro"/>
    <property type="match status" value="1"/>
</dbReference>
<reference evidence="1 2" key="1">
    <citation type="submission" date="2019-08" db="EMBL/GenBank/DDBJ databases">
        <title>Identification of a novel species of the genus Boseongicola.</title>
        <authorList>
            <person name="Zhang X.-Q."/>
        </authorList>
    </citation>
    <scope>NUCLEOTIDE SEQUENCE [LARGE SCALE GENOMIC DNA]</scope>
    <source>
        <strain evidence="1 2">HY14</strain>
    </source>
</reference>
<evidence type="ECO:0000313" key="1">
    <source>
        <dbReference type="EMBL" id="TYB81481.1"/>
    </source>
</evidence>
<evidence type="ECO:0008006" key="3">
    <source>
        <dbReference type="Google" id="ProtNLM"/>
    </source>
</evidence>